<feature type="transmembrane region" description="Helical" evidence="1">
    <location>
        <begin position="115"/>
        <end position="133"/>
    </location>
</feature>
<dbReference type="Proteomes" id="UP001175227">
    <property type="component" value="Unassembled WGS sequence"/>
</dbReference>
<protein>
    <recommendedName>
        <fullName evidence="2">DUF6535 domain-containing protein</fullName>
    </recommendedName>
</protein>
<gene>
    <name evidence="3" type="ORF">IW261DRAFT_1333236</name>
</gene>
<comment type="caution">
    <text evidence="3">The sequence shown here is derived from an EMBL/GenBank/DDBJ whole genome shotgun (WGS) entry which is preliminary data.</text>
</comment>
<feature type="domain" description="DUF6535" evidence="2">
    <location>
        <begin position="21"/>
        <end position="193"/>
    </location>
</feature>
<reference evidence="3" key="1">
    <citation type="submission" date="2023-06" db="EMBL/GenBank/DDBJ databases">
        <authorList>
            <consortium name="Lawrence Berkeley National Laboratory"/>
            <person name="Ahrendt S."/>
            <person name="Sahu N."/>
            <person name="Indic B."/>
            <person name="Wong-Bajracharya J."/>
            <person name="Merenyi Z."/>
            <person name="Ke H.-M."/>
            <person name="Monk M."/>
            <person name="Kocsube S."/>
            <person name="Drula E."/>
            <person name="Lipzen A."/>
            <person name="Balint B."/>
            <person name="Henrissat B."/>
            <person name="Andreopoulos B."/>
            <person name="Martin F.M."/>
            <person name="Harder C.B."/>
            <person name="Rigling D."/>
            <person name="Ford K.L."/>
            <person name="Foster G.D."/>
            <person name="Pangilinan J."/>
            <person name="Papanicolaou A."/>
            <person name="Barry K."/>
            <person name="LaButti K."/>
            <person name="Viragh M."/>
            <person name="Koriabine M."/>
            <person name="Yan M."/>
            <person name="Riley R."/>
            <person name="Champramary S."/>
            <person name="Plett K.L."/>
            <person name="Tsai I.J."/>
            <person name="Slot J."/>
            <person name="Sipos G."/>
            <person name="Plett J."/>
            <person name="Nagy L.G."/>
            <person name="Grigoriev I.V."/>
        </authorList>
    </citation>
    <scope>NUCLEOTIDE SEQUENCE</scope>
    <source>
        <strain evidence="3">ICMP 16352</strain>
    </source>
</reference>
<name>A0AA39PDN9_9AGAR</name>
<keyword evidence="4" id="KW-1185">Reference proteome</keyword>
<evidence type="ECO:0000259" key="2">
    <source>
        <dbReference type="Pfam" id="PF20153"/>
    </source>
</evidence>
<feature type="transmembrane region" description="Helical" evidence="1">
    <location>
        <begin position="199"/>
        <end position="225"/>
    </location>
</feature>
<keyword evidence="1" id="KW-0472">Membrane</keyword>
<sequence length="326" mass="36367">HEHKYSEDAPCAETAPNARVWRTYEDESRIHDTNMVEESRDNVDVLSLASYAGLFSAMAKLCSCTTLPCQLLLYELVVIQRAIANGSPVNSIAFSPINPTVTFVPATTDVCVNGLWFPSLFLSLTTALVAVLVKQWPHHYVALPSETPRDRSFIRQFRFAGFRKWHVQIIIGLLPVLMHLTLATFLVGLVTFLRLLRQALSWGICAGTVLVYTAYVVATVLPILFSQCPYRTPLLWLMMKTSVACSNLDGVMDDAALQLHIEYLHDSDDLYTACSILATRGFNNTVGTAIHRDIMTLVQLCPRDAAWGECHNKLRDLVALSCPRLP</sequence>
<evidence type="ECO:0000313" key="4">
    <source>
        <dbReference type="Proteomes" id="UP001175227"/>
    </source>
</evidence>
<dbReference type="InterPro" id="IPR045338">
    <property type="entry name" value="DUF6535"/>
</dbReference>
<keyword evidence="1" id="KW-1133">Transmembrane helix</keyword>
<evidence type="ECO:0000256" key="1">
    <source>
        <dbReference type="SAM" id="Phobius"/>
    </source>
</evidence>
<accession>A0AA39PDN9</accession>
<organism evidence="3 4">
    <name type="scientific">Armillaria novae-zelandiae</name>
    <dbReference type="NCBI Taxonomy" id="153914"/>
    <lineage>
        <taxon>Eukaryota</taxon>
        <taxon>Fungi</taxon>
        <taxon>Dikarya</taxon>
        <taxon>Basidiomycota</taxon>
        <taxon>Agaricomycotina</taxon>
        <taxon>Agaricomycetes</taxon>
        <taxon>Agaricomycetidae</taxon>
        <taxon>Agaricales</taxon>
        <taxon>Marasmiineae</taxon>
        <taxon>Physalacriaceae</taxon>
        <taxon>Armillaria</taxon>
    </lineage>
</organism>
<dbReference type="AlphaFoldDB" id="A0AA39PDN9"/>
<feature type="transmembrane region" description="Helical" evidence="1">
    <location>
        <begin position="165"/>
        <end position="193"/>
    </location>
</feature>
<proteinExistence type="predicted"/>
<keyword evidence="1" id="KW-0812">Transmembrane</keyword>
<feature type="non-terminal residue" evidence="3">
    <location>
        <position position="1"/>
    </location>
</feature>
<dbReference type="Pfam" id="PF20153">
    <property type="entry name" value="DUF6535"/>
    <property type="match status" value="1"/>
</dbReference>
<evidence type="ECO:0000313" key="3">
    <source>
        <dbReference type="EMBL" id="KAK0482343.1"/>
    </source>
</evidence>
<dbReference type="EMBL" id="JAUEPR010000007">
    <property type="protein sequence ID" value="KAK0482343.1"/>
    <property type="molecule type" value="Genomic_DNA"/>
</dbReference>